<dbReference type="GO" id="GO:0016301">
    <property type="term" value="F:kinase activity"/>
    <property type="evidence" value="ECO:0007669"/>
    <property type="project" value="UniProtKB-KW"/>
</dbReference>
<evidence type="ECO:0000256" key="3">
    <source>
        <dbReference type="ARBA" id="ARBA00023015"/>
    </source>
</evidence>
<evidence type="ECO:0000259" key="5">
    <source>
        <dbReference type="PROSITE" id="PS50921"/>
    </source>
</evidence>
<keyword evidence="4" id="KW-0804">Transcription</keyword>
<dbReference type="AlphaFoldDB" id="A0A8J3VET3"/>
<dbReference type="PIRSF" id="PIRSF036625">
    <property type="entry name" value="GAF_ANTAR"/>
    <property type="match status" value="1"/>
</dbReference>
<organism evidence="6 7">
    <name type="scientific">Rhizocola hellebori</name>
    <dbReference type="NCBI Taxonomy" id="1392758"/>
    <lineage>
        <taxon>Bacteria</taxon>
        <taxon>Bacillati</taxon>
        <taxon>Actinomycetota</taxon>
        <taxon>Actinomycetes</taxon>
        <taxon>Micromonosporales</taxon>
        <taxon>Micromonosporaceae</taxon>
        <taxon>Rhizocola</taxon>
    </lineage>
</organism>
<accession>A0A8J3VET3</accession>
<evidence type="ECO:0000256" key="2">
    <source>
        <dbReference type="ARBA" id="ARBA00022777"/>
    </source>
</evidence>
<dbReference type="Pfam" id="PF13185">
    <property type="entry name" value="GAF_2"/>
    <property type="match status" value="1"/>
</dbReference>
<dbReference type="SMART" id="SM00065">
    <property type="entry name" value="GAF"/>
    <property type="match status" value="1"/>
</dbReference>
<dbReference type="InterPro" id="IPR011006">
    <property type="entry name" value="CheY-like_superfamily"/>
</dbReference>
<dbReference type="InterPro" id="IPR005561">
    <property type="entry name" value="ANTAR"/>
</dbReference>
<proteinExistence type="predicted"/>
<keyword evidence="2" id="KW-0418">Kinase</keyword>
<dbReference type="InterPro" id="IPR003018">
    <property type="entry name" value="GAF"/>
</dbReference>
<dbReference type="EMBL" id="BONY01000008">
    <property type="protein sequence ID" value="GIH03597.1"/>
    <property type="molecule type" value="Genomic_DNA"/>
</dbReference>
<dbReference type="Gene3D" id="1.10.10.10">
    <property type="entry name" value="Winged helix-like DNA-binding domain superfamily/Winged helix DNA-binding domain"/>
    <property type="match status" value="1"/>
</dbReference>
<evidence type="ECO:0000256" key="1">
    <source>
        <dbReference type="ARBA" id="ARBA00022679"/>
    </source>
</evidence>
<dbReference type="InterPro" id="IPR036388">
    <property type="entry name" value="WH-like_DNA-bd_sf"/>
</dbReference>
<evidence type="ECO:0000313" key="6">
    <source>
        <dbReference type="EMBL" id="GIH03597.1"/>
    </source>
</evidence>
<dbReference type="Proteomes" id="UP000612899">
    <property type="component" value="Unassembled WGS sequence"/>
</dbReference>
<protein>
    <submittedName>
        <fullName evidence="6">Transcriptional regulator</fullName>
    </submittedName>
</protein>
<keyword evidence="7" id="KW-1185">Reference proteome</keyword>
<dbReference type="SUPFAM" id="SSF52172">
    <property type="entry name" value="CheY-like"/>
    <property type="match status" value="1"/>
</dbReference>
<dbReference type="GO" id="GO:0003723">
    <property type="term" value="F:RNA binding"/>
    <property type="evidence" value="ECO:0007669"/>
    <property type="project" value="InterPro"/>
</dbReference>
<gene>
    <name evidence="6" type="ORF">Rhe02_16640</name>
</gene>
<dbReference type="SMART" id="SM01012">
    <property type="entry name" value="ANTAR"/>
    <property type="match status" value="1"/>
</dbReference>
<dbReference type="InterPro" id="IPR029016">
    <property type="entry name" value="GAF-like_dom_sf"/>
</dbReference>
<name>A0A8J3VET3_9ACTN</name>
<dbReference type="Gene3D" id="3.30.450.40">
    <property type="match status" value="1"/>
</dbReference>
<comment type="caution">
    <text evidence="6">The sequence shown here is derived from an EMBL/GenBank/DDBJ whole genome shotgun (WGS) entry which is preliminary data.</text>
</comment>
<sequence length="257" mass="27637">MNDPTSPGKAKAAMTSTISAERLARVFVEVADTLVDEFDLIEFLQLLATRTADLLDASPVGLLLADQRGRLEFMAASDENVKLLELFQVQNQEGPCLEAFRTGAAVVNADLAEAGGRWPRFAPRAVEAGFRSVHAFPLRLRAERIGAMNVFSANVGGRLADTDVQIVQALADVASIGLLQERAITRGELLTEQLQGALNSRVIIEQAKGSLAQARGISVDEAFILIRSHARRHNLRLGDLAQTIIGDPASVSDLSAQ</sequence>
<evidence type="ECO:0000256" key="4">
    <source>
        <dbReference type="ARBA" id="ARBA00023163"/>
    </source>
</evidence>
<dbReference type="SUPFAM" id="SSF55781">
    <property type="entry name" value="GAF domain-like"/>
    <property type="match status" value="1"/>
</dbReference>
<dbReference type="InterPro" id="IPR012074">
    <property type="entry name" value="GAF_ANTAR"/>
</dbReference>
<reference evidence="6" key="1">
    <citation type="submission" date="2021-01" db="EMBL/GenBank/DDBJ databases">
        <title>Whole genome shotgun sequence of Rhizocola hellebori NBRC 109834.</title>
        <authorList>
            <person name="Komaki H."/>
            <person name="Tamura T."/>
        </authorList>
    </citation>
    <scope>NUCLEOTIDE SEQUENCE</scope>
    <source>
        <strain evidence="6">NBRC 109834</strain>
    </source>
</reference>
<keyword evidence="1" id="KW-0808">Transferase</keyword>
<keyword evidence="3" id="KW-0805">Transcription regulation</keyword>
<evidence type="ECO:0000313" key="7">
    <source>
        <dbReference type="Proteomes" id="UP000612899"/>
    </source>
</evidence>
<feature type="domain" description="ANTAR" evidence="5">
    <location>
        <begin position="184"/>
        <end position="245"/>
    </location>
</feature>
<dbReference type="Pfam" id="PF03861">
    <property type="entry name" value="ANTAR"/>
    <property type="match status" value="1"/>
</dbReference>
<dbReference type="PROSITE" id="PS50921">
    <property type="entry name" value="ANTAR"/>
    <property type="match status" value="1"/>
</dbReference>